<sequence>MFNISAPQFKSLEWLLASDERFLCPDDPTLYQRFSLAVLYFSTNGDNWTSCGAASSASYCEGDNRFLSKVSECDWFGITCDGSGRVGRINLDENNLSGQLPDELFYMDGLFELDLDANQLTGSIPVSIGLATDLLYLDFDENLLTGEVPEVLYSLEQLRSIDLDTNKLSGTLSTRLGELSDLYIAQFDTNLFTGPIPTEIAALPGLAYFTATENELDPISALICEVNTTKLYADCDLCTATANCCIGC</sequence>
<evidence type="ECO:0008006" key="4">
    <source>
        <dbReference type="Google" id="ProtNLM"/>
    </source>
</evidence>
<dbReference type="EMBL" id="HBGK01035217">
    <property type="protein sequence ID" value="CAD9293749.1"/>
    <property type="molecule type" value="Transcribed_RNA"/>
</dbReference>
<keyword evidence="2" id="KW-0677">Repeat</keyword>
<dbReference type="InterPro" id="IPR050994">
    <property type="entry name" value="At_inactive_RLKs"/>
</dbReference>
<evidence type="ECO:0000313" key="3">
    <source>
        <dbReference type="EMBL" id="CAD9293749.1"/>
    </source>
</evidence>
<evidence type="ECO:0000256" key="1">
    <source>
        <dbReference type="ARBA" id="ARBA00022614"/>
    </source>
</evidence>
<keyword evidence="1" id="KW-0433">Leucine-rich repeat</keyword>
<proteinExistence type="predicted"/>
<dbReference type="Gene3D" id="3.80.10.10">
    <property type="entry name" value="Ribonuclease Inhibitor"/>
    <property type="match status" value="1"/>
</dbReference>
<dbReference type="PANTHER" id="PTHR48010:SF58">
    <property type="entry name" value="RECEPTOR PROTEIN KINASE-LIKE PROTEIN ZAR1"/>
    <property type="match status" value="1"/>
</dbReference>
<evidence type="ECO:0000256" key="2">
    <source>
        <dbReference type="ARBA" id="ARBA00022737"/>
    </source>
</evidence>
<dbReference type="PANTHER" id="PTHR48010">
    <property type="entry name" value="OS05G0588300 PROTEIN"/>
    <property type="match status" value="1"/>
</dbReference>
<dbReference type="AlphaFoldDB" id="A0A7S1VCQ9"/>
<dbReference type="FunFam" id="3.80.10.10:FF:000041">
    <property type="entry name" value="LRR receptor-like serine/threonine-protein kinase ERECTA"/>
    <property type="match status" value="1"/>
</dbReference>
<accession>A0A7S1VCQ9</accession>
<protein>
    <recommendedName>
        <fullName evidence="4">L domain-like protein</fullName>
    </recommendedName>
</protein>
<name>A0A7S1VCQ9_9STRA</name>
<organism evidence="3">
    <name type="scientific">Grammatophora oceanica</name>
    <dbReference type="NCBI Taxonomy" id="210454"/>
    <lineage>
        <taxon>Eukaryota</taxon>
        <taxon>Sar</taxon>
        <taxon>Stramenopiles</taxon>
        <taxon>Ochrophyta</taxon>
        <taxon>Bacillariophyta</taxon>
        <taxon>Fragilariophyceae</taxon>
        <taxon>Fragilariophycidae</taxon>
        <taxon>Rhabdonematales</taxon>
        <taxon>Grammatophoraceae</taxon>
        <taxon>Grammatophora</taxon>
    </lineage>
</organism>
<gene>
    <name evidence="3" type="ORF">GOCE00092_LOCUS18197</name>
</gene>
<dbReference type="SUPFAM" id="SSF52058">
    <property type="entry name" value="L domain-like"/>
    <property type="match status" value="1"/>
</dbReference>
<reference evidence="3" key="1">
    <citation type="submission" date="2021-01" db="EMBL/GenBank/DDBJ databases">
        <authorList>
            <person name="Corre E."/>
            <person name="Pelletier E."/>
            <person name="Niang G."/>
            <person name="Scheremetjew M."/>
            <person name="Finn R."/>
            <person name="Kale V."/>
            <person name="Holt S."/>
            <person name="Cochrane G."/>
            <person name="Meng A."/>
            <person name="Brown T."/>
            <person name="Cohen L."/>
        </authorList>
    </citation>
    <scope>NUCLEOTIDE SEQUENCE</scope>
    <source>
        <strain evidence="3">CCMP 410</strain>
    </source>
</reference>
<dbReference type="Pfam" id="PF00560">
    <property type="entry name" value="LRR_1"/>
    <property type="match status" value="1"/>
</dbReference>
<dbReference type="InterPro" id="IPR032675">
    <property type="entry name" value="LRR_dom_sf"/>
</dbReference>
<dbReference type="InterPro" id="IPR001611">
    <property type="entry name" value="Leu-rich_rpt"/>
</dbReference>